<dbReference type="OrthoDB" id="9814782at2"/>
<protein>
    <submittedName>
        <fullName evidence="2">Sarcosine oxidase subunit gamma</fullName>
    </submittedName>
</protein>
<evidence type="ECO:0000313" key="1">
    <source>
        <dbReference type="EMBL" id="AIB15991.1"/>
    </source>
</evidence>
<dbReference type="KEGG" id="abq:ABAZ39_29490"/>
<dbReference type="Gene3D" id="3.30.70.1520">
    <property type="entry name" value="Heterotetrameric sarcosine oxidase"/>
    <property type="match status" value="1"/>
</dbReference>
<dbReference type="SUPFAM" id="SSF103025">
    <property type="entry name" value="Folate-binding domain"/>
    <property type="match status" value="1"/>
</dbReference>
<proteinExistence type="predicted"/>
<dbReference type="AlphaFoldDB" id="A0A060DQ63"/>
<dbReference type="RefSeq" id="WP_051658683.1">
    <property type="nucleotide sequence ID" value="NZ_CP007796.1"/>
</dbReference>
<reference evidence="1 3" key="1">
    <citation type="journal article" date="2014" name="Genome Announc.">
        <title>Complete Genome Sequence of the Model Rhizosphere Strain Azospirillum brasilense Az39, Successfully Applied in Agriculture.</title>
        <authorList>
            <person name="Rivera D."/>
            <person name="Revale S."/>
            <person name="Molina R."/>
            <person name="Gualpa J."/>
            <person name="Puente M."/>
            <person name="Maroniche G."/>
            <person name="Paris G."/>
            <person name="Baker D."/>
            <person name="Clavijo B."/>
            <person name="McLay K."/>
            <person name="Spaepen S."/>
            <person name="Perticari A."/>
            <person name="Vazquez M."/>
            <person name="Wisniewski-Dye F."/>
            <person name="Watkins C."/>
            <person name="Martinez-Abarca F."/>
            <person name="Vanderleyden J."/>
            <person name="Cassan F."/>
        </authorList>
    </citation>
    <scope>NUCLEOTIDE SEQUENCE [LARGE SCALE GENOMIC DNA]</scope>
    <source>
        <strain evidence="1 3">Az39</strain>
        <plasmid evidence="1">AbAZ39_p3</plasmid>
    </source>
</reference>
<name>A0A060DQ63_9PROT</name>
<evidence type="ECO:0000313" key="2">
    <source>
        <dbReference type="EMBL" id="PNQ99853.1"/>
    </source>
</evidence>
<dbReference type="EMBL" id="POWG01000004">
    <property type="protein sequence ID" value="PNQ99853.1"/>
    <property type="molecule type" value="Genomic_DNA"/>
</dbReference>
<geneLocation type="plasmid" evidence="1 3">
    <name>AbAZ39_p3</name>
</geneLocation>
<dbReference type="Pfam" id="PF04268">
    <property type="entry name" value="SoxG"/>
    <property type="match status" value="1"/>
</dbReference>
<geneLocation type="plasmid" evidence="2">
    <name>p2unnamed</name>
</geneLocation>
<dbReference type="InterPro" id="IPR007375">
    <property type="entry name" value="SoxG"/>
</dbReference>
<dbReference type="Gene3D" id="3.30.1360.120">
    <property type="entry name" value="Probable tRNA modification gtpase trme, domain 1"/>
    <property type="match status" value="1"/>
</dbReference>
<accession>A0A060DQ63</accession>
<dbReference type="EMBL" id="CP007796">
    <property type="protein sequence ID" value="AIB15991.1"/>
    <property type="molecule type" value="Genomic_DNA"/>
</dbReference>
<sequence length="208" mass="21895">MPDNLTKAERPTPRSAFAEVAPEGLFERPGVVRLRDPGHRPKTLLRGRITAAWSAAAAGVLGVAPPEQPGIPARSPVADVLWLGPDEWLVLGSGSGIGPDSLAPALLRAGLAAAEVGDGLPDLELSGPRARDVLAGGTALDLHPSAFPAGWATRTRLGRIGVLLQRAEDGGDGPVFRLHVERPWAGYLWSWLADAALDHPSNDESFPR</sequence>
<evidence type="ECO:0000313" key="3">
    <source>
        <dbReference type="Proteomes" id="UP000027186"/>
    </source>
</evidence>
<evidence type="ECO:0000313" key="4">
    <source>
        <dbReference type="Proteomes" id="UP000236268"/>
    </source>
</evidence>
<keyword evidence="1" id="KW-0614">Plasmid</keyword>
<reference evidence="2 4" key="2">
    <citation type="submission" date="2018-01" db="EMBL/GenBank/DDBJ databases">
        <title>Whole genome sequence of Azospirillum brasilense REC3 isolated from strawberry roots.</title>
        <authorList>
            <person name="Fontana C.A."/>
            <person name="Salazar S.M."/>
            <person name="Bassi D."/>
            <person name="Puglisi E."/>
            <person name="Lovaisa N.C."/>
            <person name="Toffoli L.M."/>
            <person name="Pedraza R."/>
            <person name="Cocconcelli P.S."/>
        </authorList>
    </citation>
    <scope>NUCLEOTIDE SEQUENCE [LARGE SCALE GENOMIC DNA]</scope>
    <source>
        <strain evidence="2 4">REC3</strain>
        <plasmid evidence="2">p2unnamed</plasmid>
    </source>
</reference>
<organism evidence="1 3">
    <name type="scientific">Azospirillum argentinense</name>
    <dbReference type="NCBI Taxonomy" id="2970906"/>
    <lineage>
        <taxon>Bacteria</taxon>
        <taxon>Pseudomonadati</taxon>
        <taxon>Pseudomonadota</taxon>
        <taxon>Alphaproteobacteria</taxon>
        <taxon>Rhodospirillales</taxon>
        <taxon>Azospirillaceae</taxon>
        <taxon>Azospirillum</taxon>
    </lineage>
</organism>
<accession>A0A2K1G4X7</accession>
<dbReference type="InterPro" id="IPR027266">
    <property type="entry name" value="TrmE/GcvT-like"/>
</dbReference>
<dbReference type="Proteomes" id="UP000236268">
    <property type="component" value="Unassembled WGS sequence"/>
</dbReference>
<dbReference type="Proteomes" id="UP000027186">
    <property type="component" value="Plasmid AbAZ39_p3"/>
</dbReference>
<gene>
    <name evidence="1" type="ORF">ABAZ39_29490</name>
    <name evidence="2" type="ORF">C1S70_05685</name>
</gene>